<dbReference type="UniPathway" id="UPA00143"/>
<dbReference type="SUPFAM" id="SSF48371">
    <property type="entry name" value="ARM repeat"/>
    <property type="match status" value="1"/>
</dbReference>
<dbReference type="Pfam" id="PF25598">
    <property type="entry name" value="ARM_PUB"/>
    <property type="match status" value="1"/>
</dbReference>
<dbReference type="InterPro" id="IPR016024">
    <property type="entry name" value="ARM-type_fold"/>
</dbReference>
<evidence type="ECO:0000259" key="6">
    <source>
        <dbReference type="PROSITE" id="PS51698"/>
    </source>
</evidence>
<dbReference type="GO" id="GO:0016567">
    <property type="term" value="P:protein ubiquitination"/>
    <property type="evidence" value="ECO:0007669"/>
    <property type="project" value="UniProtKB-UniRule"/>
</dbReference>
<dbReference type="CDD" id="cd16664">
    <property type="entry name" value="RING-Ubox_PUB"/>
    <property type="match status" value="1"/>
</dbReference>
<gene>
    <name evidence="7" type="ORF">HUJ06_013625</name>
</gene>
<comment type="caution">
    <text evidence="7">The sequence shown here is derived from an EMBL/GenBank/DDBJ whole genome shotgun (WGS) entry which is preliminary data.</text>
</comment>
<dbReference type="EMBL" id="DUZY01000005">
    <property type="protein sequence ID" value="DAD39302.1"/>
    <property type="molecule type" value="Genomic_DNA"/>
</dbReference>
<evidence type="ECO:0000256" key="5">
    <source>
        <dbReference type="RuleBase" id="RU369093"/>
    </source>
</evidence>
<dbReference type="PANTHER" id="PTHR22849:SF103">
    <property type="entry name" value="U-BOX DOMAIN-CONTAINING PROTEIN"/>
    <property type="match status" value="1"/>
</dbReference>
<dbReference type="InterPro" id="IPR045185">
    <property type="entry name" value="PUB22/23/24-like"/>
</dbReference>
<dbReference type="Proteomes" id="UP000607653">
    <property type="component" value="Unassembled WGS sequence"/>
</dbReference>
<dbReference type="InterPro" id="IPR011989">
    <property type="entry name" value="ARM-like"/>
</dbReference>
<evidence type="ECO:0000256" key="4">
    <source>
        <dbReference type="ARBA" id="ARBA00022786"/>
    </source>
</evidence>
<dbReference type="EC" id="2.3.2.27" evidence="5"/>
<sequence length="412" mass="45583">MKDDQMAIPHLFRCPISLDLFTDPVTLCTGQTYDRSNIEKWLAAGNLTCPVTMQRLHDRSLVPNHTLRHLIDQWLLMNHCFDPDHLKAIDPDLSLVPLKHNLESNEVTLTTKIETLEKLGNLSKDLTWRSGLIQLGFFPLLLRLLFVNTGSRQSNLVQDDSAFAEQALTCILNMLSFSQLGYLDMLKEESHVASFLVLLDQGNTKVKTSLCLMVEAIASSSETKQLSVMLGKTRNLLQGLVILLHHNSETSDAAVKAISALCSVELNQENVVEEGGVDGLIAYISTGNTREASTALATLELLLGLESGKKAALSNIHAVNALVKMVFRVYDREGNESAVSTLLILCYDSLRVREEALSVGVLTQLLLLIQSQCTYRAKSKAKVLLKLLRSMWAEDPSACKVVQHGVVDRCLC</sequence>
<dbReference type="Pfam" id="PF04564">
    <property type="entry name" value="U-box"/>
    <property type="match status" value="1"/>
</dbReference>
<reference evidence="7 8" key="1">
    <citation type="journal article" date="2020" name="Mol. Biol. Evol.">
        <title>Distinct Expression and Methylation Patterns for Genes with Different Fates following a Single Whole-Genome Duplication in Flowering Plants.</title>
        <authorList>
            <person name="Shi T."/>
            <person name="Rahmani R.S."/>
            <person name="Gugger P.F."/>
            <person name="Wang M."/>
            <person name="Li H."/>
            <person name="Zhang Y."/>
            <person name="Li Z."/>
            <person name="Wang Q."/>
            <person name="Van de Peer Y."/>
            <person name="Marchal K."/>
            <person name="Chen J."/>
        </authorList>
    </citation>
    <scope>NUCLEOTIDE SEQUENCE [LARGE SCALE GENOMIC DNA]</scope>
    <source>
        <tissue evidence="7">Leaf</tissue>
    </source>
</reference>
<dbReference type="AlphaFoldDB" id="A0A822Z2P3"/>
<keyword evidence="8" id="KW-1185">Reference proteome</keyword>
<dbReference type="InterPro" id="IPR058678">
    <property type="entry name" value="ARM_PUB"/>
</dbReference>
<keyword evidence="3 5" id="KW-0808">Transferase</keyword>
<evidence type="ECO:0000313" key="7">
    <source>
        <dbReference type="EMBL" id="DAD39302.1"/>
    </source>
</evidence>
<comment type="catalytic activity">
    <reaction evidence="1 5">
        <text>S-ubiquitinyl-[E2 ubiquitin-conjugating enzyme]-L-cysteine + [acceptor protein]-L-lysine = [E2 ubiquitin-conjugating enzyme]-L-cysteine + N(6)-ubiquitinyl-[acceptor protein]-L-lysine.</text>
        <dbReference type="EC" id="2.3.2.27"/>
    </reaction>
</comment>
<name>A0A822Z2P3_NELNU</name>
<comment type="pathway">
    <text evidence="2 5">Protein modification; protein ubiquitination.</text>
</comment>
<dbReference type="InterPro" id="IPR013083">
    <property type="entry name" value="Znf_RING/FYVE/PHD"/>
</dbReference>
<dbReference type="InterPro" id="IPR003613">
    <property type="entry name" value="Ubox_domain"/>
</dbReference>
<dbReference type="Gene3D" id="1.25.10.10">
    <property type="entry name" value="Leucine-rich Repeat Variant"/>
    <property type="match status" value="1"/>
</dbReference>
<dbReference type="Gene3D" id="3.30.40.10">
    <property type="entry name" value="Zinc/RING finger domain, C3HC4 (zinc finger)"/>
    <property type="match status" value="1"/>
</dbReference>
<evidence type="ECO:0000256" key="2">
    <source>
        <dbReference type="ARBA" id="ARBA00004906"/>
    </source>
</evidence>
<dbReference type="PROSITE" id="PS51698">
    <property type="entry name" value="U_BOX"/>
    <property type="match status" value="1"/>
</dbReference>
<dbReference type="InterPro" id="IPR045210">
    <property type="entry name" value="RING-Ubox_PUB"/>
</dbReference>
<dbReference type="SMART" id="SM00504">
    <property type="entry name" value="Ubox"/>
    <property type="match status" value="1"/>
</dbReference>
<accession>A0A822Z2P3</accession>
<evidence type="ECO:0000256" key="1">
    <source>
        <dbReference type="ARBA" id="ARBA00000900"/>
    </source>
</evidence>
<dbReference type="GO" id="GO:0061630">
    <property type="term" value="F:ubiquitin protein ligase activity"/>
    <property type="evidence" value="ECO:0007669"/>
    <property type="project" value="UniProtKB-UniRule"/>
</dbReference>
<evidence type="ECO:0000256" key="3">
    <source>
        <dbReference type="ARBA" id="ARBA00022679"/>
    </source>
</evidence>
<feature type="domain" description="U-box" evidence="6">
    <location>
        <begin position="7"/>
        <end position="81"/>
    </location>
</feature>
<dbReference type="PANTHER" id="PTHR22849">
    <property type="entry name" value="WDSAM1 PROTEIN"/>
    <property type="match status" value="1"/>
</dbReference>
<proteinExistence type="predicted"/>
<dbReference type="SUPFAM" id="SSF57850">
    <property type="entry name" value="RING/U-box"/>
    <property type="match status" value="1"/>
</dbReference>
<protein>
    <recommendedName>
        <fullName evidence="5 6">U-box domain-containing protein</fullName>
        <ecNumber evidence="5">2.3.2.27</ecNumber>
    </recommendedName>
    <alternativeName>
        <fullName evidence="5">RING-type E3 ubiquitin transferase PUB</fullName>
    </alternativeName>
</protein>
<organism evidence="7 8">
    <name type="scientific">Nelumbo nucifera</name>
    <name type="common">Sacred lotus</name>
    <dbReference type="NCBI Taxonomy" id="4432"/>
    <lineage>
        <taxon>Eukaryota</taxon>
        <taxon>Viridiplantae</taxon>
        <taxon>Streptophyta</taxon>
        <taxon>Embryophyta</taxon>
        <taxon>Tracheophyta</taxon>
        <taxon>Spermatophyta</taxon>
        <taxon>Magnoliopsida</taxon>
        <taxon>Proteales</taxon>
        <taxon>Nelumbonaceae</taxon>
        <taxon>Nelumbo</taxon>
    </lineage>
</organism>
<comment type="function">
    <text evidence="5">Functions as an E3 ubiquitin ligase.</text>
</comment>
<evidence type="ECO:0000313" key="8">
    <source>
        <dbReference type="Proteomes" id="UP000607653"/>
    </source>
</evidence>
<dbReference type="FunFam" id="3.30.40.10:FF:000442">
    <property type="entry name" value="RING-type E3 ubiquitin transferase"/>
    <property type="match status" value="1"/>
</dbReference>
<keyword evidence="4 5" id="KW-0833">Ubl conjugation pathway</keyword>